<dbReference type="Proteomes" id="UP000006906">
    <property type="component" value="Chromosome 14"/>
</dbReference>
<keyword evidence="8" id="KW-1185">Reference proteome</keyword>
<gene>
    <name evidence="7" type="ORF">CHLRE_14g608850v5</name>
</gene>
<dbReference type="PaxDb" id="3055-EDO97574"/>
<evidence type="ECO:0000256" key="2">
    <source>
        <dbReference type="ARBA" id="ARBA00004496"/>
    </source>
</evidence>
<reference evidence="7 8" key="1">
    <citation type="journal article" date="2007" name="Science">
        <title>The Chlamydomonas genome reveals the evolution of key animal and plant functions.</title>
        <authorList>
            <person name="Merchant S.S."/>
            <person name="Prochnik S.E."/>
            <person name="Vallon O."/>
            <person name="Harris E.H."/>
            <person name="Karpowicz S.J."/>
            <person name="Witman G.B."/>
            <person name="Terry A."/>
            <person name="Salamov A."/>
            <person name="Fritz-Laylin L.K."/>
            <person name="Marechal-Drouard L."/>
            <person name="Marshall W.F."/>
            <person name="Qu L.H."/>
            <person name="Nelson D.R."/>
            <person name="Sanderfoot A.A."/>
            <person name="Spalding M.H."/>
            <person name="Kapitonov V.V."/>
            <person name="Ren Q."/>
            <person name="Ferris P."/>
            <person name="Lindquist E."/>
            <person name="Shapiro H."/>
            <person name="Lucas S.M."/>
            <person name="Grimwood J."/>
            <person name="Schmutz J."/>
            <person name="Cardol P."/>
            <person name="Cerutti H."/>
            <person name="Chanfreau G."/>
            <person name="Chen C.L."/>
            <person name="Cognat V."/>
            <person name="Croft M.T."/>
            <person name="Dent R."/>
            <person name="Dutcher S."/>
            <person name="Fernandez E."/>
            <person name="Fukuzawa H."/>
            <person name="Gonzalez-Ballester D."/>
            <person name="Gonzalez-Halphen D."/>
            <person name="Hallmann A."/>
            <person name="Hanikenne M."/>
            <person name="Hippler M."/>
            <person name="Inwood W."/>
            <person name="Jabbari K."/>
            <person name="Kalanon M."/>
            <person name="Kuras R."/>
            <person name="Lefebvre P.A."/>
            <person name="Lemaire S.D."/>
            <person name="Lobanov A.V."/>
            <person name="Lohr M."/>
            <person name="Manuell A."/>
            <person name="Meier I."/>
            <person name="Mets L."/>
            <person name="Mittag M."/>
            <person name="Mittelmeier T."/>
            <person name="Moroney J.V."/>
            <person name="Moseley J."/>
            <person name="Napoli C."/>
            <person name="Nedelcu A.M."/>
            <person name="Niyogi K."/>
            <person name="Novoselov S.V."/>
            <person name="Paulsen I.T."/>
            <person name="Pazour G."/>
            <person name="Purton S."/>
            <person name="Ral J.P."/>
            <person name="Riano-Pachon D.M."/>
            <person name="Riekhof W."/>
            <person name="Rymarquis L."/>
            <person name="Schroda M."/>
            <person name="Stern D."/>
            <person name="Umen J."/>
            <person name="Willows R."/>
            <person name="Wilson N."/>
            <person name="Zimmer S.L."/>
            <person name="Allmer J."/>
            <person name="Balk J."/>
            <person name="Bisova K."/>
            <person name="Chen C.J."/>
            <person name="Elias M."/>
            <person name="Gendler K."/>
            <person name="Hauser C."/>
            <person name="Lamb M.R."/>
            <person name="Ledford H."/>
            <person name="Long J.C."/>
            <person name="Minagawa J."/>
            <person name="Page M.D."/>
            <person name="Pan J."/>
            <person name="Pootakham W."/>
            <person name="Roje S."/>
            <person name="Rose A."/>
            <person name="Stahlberg E."/>
            <person name="Terauchi A.M."/>
            <person name="Yang P."/>
            <person name="Ball S."/>
            <person name="Bowler C."/>
            <person name="Dieckmann C.L."/>
            <person name="Gladyshev V.N."/>
            <person name="Green P."/>
            <person name="Jorgensen R."/>
            <person name="Mayfield S."/>
            <person name="Mueller-Roeber B."/>
            <person name="Rajamani S."/>
            <person name="Sayre R.T."/>
            <person name="Brokstein P."/>
            <person name="Dubchak I."/>
            <person name="Goodstein D."/>
            <person name="Hornick L."/>
            <person name="Huang Y.W."/>
            <person name="Jhaveri J."/>
            <person name="Luo Y."/>
            <person name="Martinez D."/>
            <person name="Ngau W.C."/>
            <person name="Otillar B."/>
            <person name="Poliakov A."/>
            <person name="Porter A."/>
            <person name="Szajkowski L."/>
            <person name="Werner G."/>
            <person name="Zhou K."/>
            <person name="Grigoriev I.V."/>
            <person name="Rokhsar D.S."/>
            <person name="Grossman A.R."/>
        </authorList>
    </citation>
    <scope>NUCLEOTIDE SEQUENCE [LARGE SCALE GENOMIC DNA]</scope>
    <source>
        <strain evidence="8">CC-503</strain>
    </source>
</reference>
<dbReference type="Pfam" id="PF10075">
    <property type="entry name" value="CSN8_PSD8_EIF3K"/>
    <property type="match status" value="1"/>
</dbReference>
<dbReference type="ExpressionAtlas" id="A0A2K3CX68">
    <property type="expression patterns" value="baseline"/>
</dbReference>
<feature type="domain" description="CSN8/PSMD8/EIF3K" evidence="6">
    <location>
        <begin position="70"/>
        <end position="187"/>
    </location>
</feature>
<dbReference type="Gramene" id="PNW72849">
    <property type="protein sequence ID" value="PNW72849"/>
    <property type="gene ID" value="CHLRE_14g608850v5"/>
</dbReference>
<dbReference type="InterPro" id="IPR033205">
    <property type="entry name" value="COP9_CSN8"/>
</dbReference>
<accession>A0A2K3CX68</accession>
<dbReference type="STRING" id="3055.A0A2K3CX68"/>
<comment type="subcellular location">
    <subcellularLocation>
        <location evidence="2">Cytoplasm</location>
    </subcellularLocation>
    <subcellularLocation>
        <location evidence="1">Nucleus</location>
    </subcellularLocation>
</comment>
<dbReference type="OrthoDB" id="5351233at2759"/>
<sequence length="240" mass="23357">MAAAGVMERVGAALAAGDYGGVCGLLDEAELAALAPWGAAAEGGGGGPAAGGGAAGVAAGADGGAAAPWPAALHLLSHVYAGNLADARLLLKRMPEGVRADPQVAAAARLLQCAWQGSGEGVWRALRGHPWSGPAGQLVEALAERLRARQLDLVEQAYSHISAARLAALCGCGEADALAAAAGRGWRPAAAAAAAGGEAGAAAAAATAVVVEVVPPPSGRGELDTLAALEQLSAVMMQLE</sequence>
<dbReference type="Gene3D" id="1.25.40.990">
    <property type="match status" value="1"/>
</dbReference>
<evidence type="ECO:0000256" key="1">
    <source>
        <dbReference type="ARBA" id="ARBA00004123"/>
    </source>
</evidence>
<keyword evidence="4" id="KW-0736">Signalosome</keyword>
<evidence type="ECO:0000313" key="7">
    <source>
        <dbReference type="EMBL" id="PNW72849.1"/>
    </source>
</evidence>
<dbReference type="PANTHER" id="PTHR13339:SF0">
    <property type="entry name" value="COP9 SIGNALOSOME COMPLEX SUBUNIT 8"/>
    <property type="match status" value="1"/>
</dbReference>
<keyword evidence="5" id="KW-0539">Nucleus</keyword>
<dbReference type="InParanoid" id="A0A2K3CX68"/>
<dbReference type="GO" id="GO:0005737">
    <property type="term" value="C:cytoplasm"/>
    <property type="evidence" value="ECO:0007669"/>
    <property type="project" value="UniProtKB-SubCell"/>
</dbReference>
<evidence type="ECO:0000256" key="3">
    <source>
        <dbReference type="ARBA" id="ARBA00022490"/>
    </source>
</evidence>
<protein>
    <recommendedName>
        <fullName evidence="6">CSN8/PSMD8/EIF3K domain-containing protein</fullName>
    </recommendedName>
</protein>
<dbReference type="InterPro" id="IPR033464">
    <property type="entry name" value="CSN8_PSD8_EIF3K"/>
</dbReference>
<dbReference type="GO" id="GO:0008180">
    <property type="term" value="C:COP9 signalosome"/>
    <property type="evidence" value="ECO:0007669"/>
    <property type="project" value="UniProtKB-KW"/>
</dbReference>
<dbReference type="KEGG" id="cre:CHLRE_14g608850v5"/>
<dbReference type="RefSeq" id="XP_042916608.1">
    <property type="nucleotide sequence ID" value="XM_043069935.1"/>
</dbReference>
<dbReference type="GO" id="GO:0010387">
    <property type="term" value="P:COP9 signalosome assembly"/>
    <property type="evidence" value="ECO:0007669"/>
    <property type="project" value="InterPro"/>
</dbReference>
<dbReference type="EMBL" id="CM008975">
    <property type="protein sequence ID" value="PNW72849.1"/>
    <property type="molecule type" value="Genomic_DNA"/>
</dbReference>
<evidence type="ECO:0000259" key="6">
    <source>
        <dbReference type="Pfam" id="PF10075"/>
    </source>
</evidence>
<dbReference type="GO" id="GO:0000338">
    <property type="term" value="P:protein deneddylation"/>
    <property type="evidence" value="ECO:0007669"/>
    <property type="project" value="InterPro"/>
</dbReference>
<name>A0A2K3CX68_CHLRE</name>
<evidence type="ECO:0000256" key="5">
    <source>
        <dbReference type="ARBA" id="ARBA00023242"/>
    </source>
</evidence>
<organism evidence="7 8">
    <name type="scientific">Chlamydomonas reinhardtii</name>
    <name type="common">Chlamydomonas smithii</name>
    <dbReference type="NCBI Taxonomy" id="3055"/>
    <lineage>
        <taxon>Eukaryota</taxon>
        <taxon>Viridiplantae</taxon>
        <taxon>Chlorophyta</taxon>
        <taxon>core chlorophytes</taxon>
        <taxon>Chlorophyceae</taxon>
        <taxon>CS clade</taxon>
        <taxon>Chlamydomonadales</taxon>
        <taxon>Chlamydomonadaceae</taxon>
        <taxon>Chlamydomonas</taxon>
    </lineage>
</organism>
<evidence type="ECO:0000256" key="4">
    <source>
        <dbReference type="ARBA" id="ARBA00022790"/>
    </source>
</evidence>
<dbReference type="AlphaFoldDB" id="A0A2K3CX68"/>
<dbReference type="PANTHER" id="PTHR13339">
    <property type="entry name" value="COP9 SIGNALOSOME COMPLEX SUBUNIT 8"/>
    <property type="match status" value="1"/>
</dbReference>
<keyword evidence="3" id="KW-0963">Cytoplasm</keyword>
<proteinExistence type="predicted"/>
<dbReference type="GeneID" id="66056138"/>
<evidence type="ECO:0000313" key="8">
    <source>
        <dbReference type="Proteomes" id="UP000006906"/>
    </source>
</evidence>